<gene>
    <name evidence="1" type="ORF">K1T71_000038</name>
</gene>
<evidence type="ECO:0000313" key="2">
    <source>
        <dbReference type="Proteomes" id="UP000824533"/>
    </source>
</evidence>
<organism evidence="1 2">
    <name type="scientific">Dendrolimus kikuchii</name>
    <dbReference type="NCBI Taxonomy" id="765133"/>
    <lineage>
        <taxon>Eukaryota</taxon>
        <taxon>Metazoa</taxon>
        <taxon>Ecdysozoa</taxon>
        <taxon>Arthropoda</taxon>
        <taxon>Hexapoda</taxon>
        <taxon>Insecta</taxon>
        <taxon>Pterygota</taxon>
        <taxon>Neoptera</taxon>
        <taxon>Endopterygota</taxon>
        <taxon>Lepidoptera</taxon>
        <taxon>Glossata</taxon>
        <taxon>Ditrysia</taxon>
        <taxon>Bombycoidea</taxon>
        <taxon>Lasiocampidae</taxon>
        <taxon>Dendrolimus</taxon>
    </lineage>
</organism>
<dbReference type="EMBL" id="CM034387">
    <property type="protein sequence ID" value="KAJ0183615.1"/>
    <property type="molecule type" value="Genomic_DNA"/>
</dbReference>
<accession>A0ACC1DI76</accession>
<comment type="caution">
    <text evidence="1">The sequence shown here is derived from an EMBL/GenBank/DDBJ whole genome shotgun (WGS) entry which is preliminary data.</text>
</comment>
<reference evidence="1 2" key="1">
    <citation type="journal article" date="2021" name="Front. Genet.">
        <title>Chromosome-Level Genome Assembly Reveals Significant Gene Expansion in the Toll and IMD Signaling Pathways of Dendrolimus kikuchii.</title>
        <authorList>
            <person name="Zhou J."/>
            <person name="Wu P."/>
            <person name="Xiong Z."/>
            <person name="Liu N."/>
            <person name="Zhao N."/>
            <person name="Ji M."/>
            <person name="Qiu Y."/>
            <person name="Yang B."/>
        </authorList>
    </citation>
    <scope>NUCLEOTIDE SEQUENCE [LARGE SCALE GENOMIC DNA]</scope>
    <source>
        <strain evidence="1">Ann1</strain>
    </source>
</reference>
<sequence>MVVWEERLRHPSAGLTTIEVVRPVLQDWIGRRHSTLTFRLTQVLWGHGCFERYLCRLGHEPTSGCHHCEHRRRGYGTHSRSAPELN</sequence>
<dbReference type="Proteomes" id="UP000824533">
    <property type="component" value="Linkage Group LG01"/>
</dbReference>
<proteinExistence type="predicted"/>
<protein>
    <submittedName>
        <fullName evidence="1">Uncharacterized protein</fullName>
    </submittedName>
</protein>
<keyword evidence="2" id="KW-1185">Reference proteome</keyword>
<name>A0ACC1DI76_9NEOP</name>
<evidence type="ECO:0000313" key="1">
    <source>
        <dbReference type="EMBL" id="KAJ0183615.1"/>
    </source>
</evidence>